<dbReference type="Pfam" id="PF00293">
    <property type="entry name" value="NUDIX"/>
    <property type="match status" value="1"/>
</dbReference>
<dbReference type="InterPro" id="IPR045121">
    <property type="entry name" value="CoAse"/>
</dbReference>
<dbReference type="eggNOG" id="COG0494">
    <property type="taxonomic scope" value="Bacteria"/>
</dbReference>
<keyword evidence="4 9" id="KW-0378">Hydrolase</keyword>
<evidence type="ECO:0000256" key="5">
    <source>
        <dbReference type="ARBA" id="ARBA00022842"/>
    </source>
</evidence>
<evidence type="ECO:0000256" key="2">
    <source>
        <dbReference type="ARBA" id="ARBA00001946"/>
    </source>
</evidence>
<dbReference type="HOGENOM" id="CLU_1168905_0_0_11"/>
<accession>Z9JP87</accession>
<evidence type="ECO:0000256" key="3">
    <source>
        <dbReference type="ARBA" id="ARBA00022723"/>
    </source>
</evidence>
<evidence type="ECO:0000259" key="8">
    <source>
        <dbReference type="PROSITE" id="PS51462"/>
    </source>
</evidence>
<dbReference type="EMBL" id="JDYK01000017">
    <property type="protein sequence ID" value="EWS80235.1"/>
    <property type="molecule type" value="Genomic_DNA"/>
</dbReference>
<dbReference type="GO" id="GO:0010945">
    <property type="term" value="F:coenzyme A diphosphatase activity"/>
    <property type="evidence" value="ECO:0007669"/>
    <property type="project" value="InterPro"/>
</dbReference>
<gene>
    <name evidence="9" type="ORF">BF93_04310</name>
</gene>
<protein>
    <submittedName>
        <fullName evidence="9">NUDIX hydrolase</fullName>
    </submittedName>
</protein>
<dbReference type="PANTHER" id="PTHR12992">
    <property type="entry name" value="NUDIX HYDROLASE"/>
    <property type="match status" value="1"/>
</dbReference>
<keyword evidence="10" id="KW-1185">Reference proteome</keyword>
<dbReference type="InterPro" id="IPR015797">
    <property type="entry name" value="NUDIX_hydrolase-like_dom_sf"/>
</dbReference>
<evidence type="ECO:0000313" key="9">
    <source>
        <dbReference type="EMBL" id="EWS80235.1"/>
    </source>
</evidence>
<dbReference type="Gene3D" id="3.90.79.10">
    <property type="entry name" value="Nucleoside Triphosphate Pyrophosphohydrolase"/>
    <property type="match status" value="1"/>
</dbReference>
<organism evidence="9 10">
    <name type="scientific">Brachybacterium phenoliresistens</name>
    <dbReference type="NCBI Taxonomy" id="396014"/>
    <lineage>
        <taxon>Bacteria</taxon>
        <taxon>Bacillati</taxon>
        <taxon>Actinomycetota</taxon>
        <taxon>Actinomycetes</taxon>
        <taxon>Micrococcales</taxon>
        <taxon>Dermabacteraceae</taxon>
        <taxon>Brachybacterium</taxon>
    </lineage>
</organism>
<keyword evidence="3" id="KW-0479">Metal-binding</keyword>
<dbReference type="PATRIC" id="fig|396014.3.peg.2893"/>
<feature type="domain" description="Nudix hydrolase" evidence="8">
    <location>
        <begin position="40"/>
        <end position="175"/>
    </location>
</feature>
<keyword evidence="5" id="KW-0460">Magnesium</keyword>
<comment type="cofactor">
    <cofactor evidence="2">
        <name>Mg(2+)</name>
        <dbReference type="ChEBI" id="CHEBI:18420"/>
    </cofactor>
</comment>
<sequence>MSAPDAPRIPGFLRALAARASTGDAELIDLGTPVPAAWSPRRGAVLLLIAGDTLDGARIVVEERGHGLRSQPGQFSLPGGGVEQADADDAAAALREAEEEVGLDPEEVHVIGSFAPIPMPWREYEVRPVLAWSPHVPDLHAAQPREVERVVWAPLIGPGSLSDPAVRRTALLDGRDVGTAYDLPEDAFVWGFTAYLLEAVLRHVVEVPGPQGPRTEIPPLRRMEGSTRPRGPHPGGS</sequence>
<dbReference type="Proteomes" id="UP000023067">
    <property type="component" value="Unassembled WGS sequence"/>
</dbReference>
<keyword evidence="6" id="KW-0464">Manganese</keyword>
<evidence type="ECO:0000313" key="10">
    <source>
        <dbReference type="Proteomes" id="UP000023067"/>
    </source>
</evidence>
<evidence type="ECO:0000256" key="7">
    <source>
        <dbReference type="SAM" id="MobiDB-lite"/>
    </source>
</evidence>
<evidence type="ECO:0000256" key="6">
    <source>
        <dbReference type="ARBA" id="ARBA00023211"/>
    </source>
</evidence>
<feature type="region of interest" description="Disordered" evidence="7">
    <location>
        <begin position="208"/>
        <end position="237"/>
    </location>
</feature>
<dbReference type="RefSeq" id="WP_051487014.1">
    <property type="nucleotide sequence ID" value="NZ_BAAAOW010000010.1"/>
</dbReference>
<proteinExistence type="predicted"/>
<name>Z9JP87_9MICO</name>
<dbReference type="GO" id="GO:0046872">
    <property type="term" value="F:metal ion binding"/>
    <property type="evidence" value="ECO:0007669"/>
    <property type="project" value="UniProtKB-KW"/>
</dbReference>
<evidence type="ECO:0000256" key="4">
    <source>
        <dbReference type="ARBA" id="ARBA00022801"/>
    </source>
</evidence>
<comment type="cofactor">
    <cofactor evidence="1">
        <name>Mn(2+)</name>
        <dbReference type="ChEBI" id="CHEBI:29035"/>
    </cofactor>
</comment>
<comment type="caution">
    <text evidence="9">The sequence shown here is derived from an EMBL/GenBank/DDBJ whole genome shotgun (WGS) entry which is preliminary data.</text>
</comment>
<reference evidence="9 10" key="1">
    <citation type="submission" date="2014-02" db="EMBL/GenBank/DDBJ databases">
        <title>Genome sequence of Brachybacterium phenoliresistens strain W13A50.</title>
        <authorList>
            <person name="Wang X."/>
        </authorList>
    </citation>
    <scope>NUCLEOTIDE SEQUENCE [LARGE SCALE GENOMIC DNA]</scope>
    <source>
        <strain evidence="9 10">W13A50</strain>
    </source>
</reference>
<dbReference type="STRING" id="396014.BF93_04310"/>
<dbReference type="PROSITE" id="PS51462">
    <property type="entry name" value="NUDIX"/>
    <property type="match status" value="1"/>
</dbReference>
<dbReference type="AlphaFoldDB" id="Z9JP87"/>
<dbReference type="SUPFAM" id="SSF55811">
    <property type="entry name" value="Nudix"/>
    <property type="match status" value="1"/>
</dbReference>
<dbReference type="InterPro" id="IPR000086">
    <property type="entry name" value="NUDIX_hydrolase_dom"/>
</dbReference>
<evidence type="ECO:0000256" key="1">
    <source>
        <dbReference type="ARBA" id="ARBA00001936"/>
    </source>
</evidence>
<dbReference type="PANTHER" id="PTHR12992:SF11">
    <property type="entry name" value="MITOCHONDRIAL COENZYME A DIPHOSPHATASE NUDT8"/>
    <property type="match status" value="1"/>
</dbReference>
<dbReference type="OrthoDB" id="9802805at2"/>